<dbReference type="AlphaFoldDB" id="B0N3B3"/>
<feature type="domain" description="HTH cro/C1-type" evidence="6">
    <location>
        <begin position="18"/>
        <end position="65"/>
    </location>
</feature>
<protein>
    <submittedName>
        <fullName evidence="7">Transcriptional regulator, LacI family</fullName>
    </submittedName>
</protein>
<evidence type="ECO:0000256" key="2">
    <source>
        <dbReference type="ARBA" id="ARBA00023015"/>
    </source>
</evidence>
<dbReference type="InterPro" id="IPR046335">
    <property type="entry name" value="LacI/GalR-like_sensor"/>
</dbReference>
<keyword evidence="2" id="KW-0805">Transcription regulation</keyword>
<dbReference type="InterPro" id="IPR000843">
    <property type="entry name" value="HTH_LacI"/>
</dbReference>
<dbReference type="InterPro" id="IPR028082">
    <property type="entry name" value="Peripla_BP_I"/>
</dbReference>
<evidence type="ECO:0000313" key="7">
    <source>
        <dbReference type="EMBL" id="EDS18935.1"/>
    </source>
</evidence>
<evidence type="ECO:0000259" key="5">
    <source>
        <dbReference type="PROSITE" id="PS50932"/>
    </source>
</evidence>
<feature type="domain" description="HTH lacI-type" evidence="5">
    <location>
        <begin position="21"/>
        <end position="75"/>
    </location>
</feature>
<keyword evidence="4" id="KW-0804">Transcription</keyword>
<evidence type="ECO:0000313" key="8">
    <source>
        <dbReference type="Proteomes" id="UP000005798"/>
    </source>
</evidence>
<proteinExistence type="predicted"/>
<dbReference type="PANTHER" id="PTHR30146:SF95">
    <property type="entry name" value="RIBOSE OPERON REPRESSOR"/>
    <property type="match status" value="1"/>
</dbReference>
<organism evidence="7 8">
    <name type="scientific">Thomasclavelia ramosa DSM 1402</name>
    <dbReference type="NCBI Taxonomy" id="445974"/>
    <lineage>
        <taxon>Bacteria</taxon>
        <taxon>Bacillati</taxon>
        <taxon>Bacillota</taxon>
        <taxon>Erysipelotrichia</taxon>
        <taxon>Erysipelotrichales</taxon>
        <taxon>Coprobacillaceae</taxon>
        <taxon>Thomasclavelia</taxon>
    </lineage>
</organism>
<dbReference type="Proteomes" id="UP000005798">
    <property type="component" value="Unassembled WGS sequence"/>
</dbReference>
<dbReference type="InterPro" id="IPR001387">
    <property type="entry name" value="Cro/C1-type_HTH"/>
</dbReference>
<dbReference type="Pfam" id="PF00356">
    <property type="entry name" value="LacI"/>
    <property type="match status" value="1"/>
</dbReference>
<sequence length="351" mass="39214">MYNLYNLNKQGDNMDNHKKKLSIKDIAAISGVSIATVSRVLNNKGGYSKETEEKINALAKSYGYVSNMNAKSLRESKSQTIGLIVPDISNDFFATLALHIENYSAKHNYSVFICNSANNVQKEKDYFKSLASKCVDGIICISGLNKLTEDIIYNDIPIVCIDRYPENNKTIPRISSDDIHAAFLATEHLIKKGCRDIVFISSFTADYEKKERYLGYKKALDTYGIPLDKNYILQTQGKEPSQIEAEILITDFLKTQRRIDGIFASSDLAALGALYALKRANLKVPEQVKLIGFDNTLYSRLPTPSISTIERNPKMLAEKGCEVLLNMIQGKDIGSIDTIVPVVLVERESSK</sequence>
<evidence type="ECO:0000256" key="3">
    <source>
        <dbReference type="ARBA" id="ARBA00023125"/>
    </source>
</evidence>
<dbReference type="PANTHER" id="PTHR30146">
    <property type="entry name" value="LACI-RELATED TRANSCRIPTIONAL REPRESSOR"/>
    <property type="match status" value="1"/>
</dbReference>
<keyword evidence="8" id="KW-1185">Reference proteome</keyword>
<gene>
    <name evidence="7" type="ORF">CLORAM_00931</name>
</gene>
<dbReference type="PROSITE" id="PS50932">
    <property type="entry name" value="HTH_LACI_2"/>
    <property type="match status" value="1"/>
</dbReference>
<dbReference type="EMBL" id="ABFX02000004">
    <property type="protein sequence ID" value="EDS18935.1"/>
    <property type="molecule type" value="Genomic_DNA"/>
</dbReference>
<dbReference type="PROSITE" id="PS00356">
    <property type="entry name" value="HTH_LACI_1"/>
    <property type="match status" value="1"/>
</dbReference>
<dbReference type="SUPFAM" id="SSF47413">
    <property type="entry name" value="lambda repressor-like DNA-binding domains"/>
    <property type="match status" value="1"/>
</dbReference>
<dbReference type="PRINTS" id="PR00036">
    <property type="entry name" value="HTHLACI"/>
</dbReference>
<dbReference type="PROSITE" id="PS50943">
    <property type="entry name" value="HTH_CROC1"/>
    <property type="match status" value="1"/>
</dbReference>
<evidence type="ECO:0000259" key="6">
    <source>
        <dbReference type="PROSITE" id="PS50943"/>
    </source>
</evidence>
<dbReference type="SMART" id="SM00354">
    <property type="entry name" value="HTH_LACI"/>
    <property type="match status" value="1"/>
</dbReference>
<dbReference type="GO" id="GO:0000976">
    <property type="term" value="F:transcription cis-regulatory region binding"/>
    <property type="evidence" value="ECO:0007669"/>
    <property type="project" value="TreeGrafter"/>
</dbReference>
<dbReference type="InterPro" id="IPR010982">
    <property type="entry name" value="Lambda_DNA-bd_dom_sf"/>
</dbReference>
<dbReference type="GO" id="GO:0003700">
    <property type="term" value="F:DNA-binding transcription factor activity"/>
    <property type="evidence" value="ECO:0007669"/>
    <property type="project" value="TreeGrafter"/>
</dbReference>
<evidence type="ECO:0000256" key="1">
    <source>
        <dbReference type="ARBA" id="ARBA00022491"/>
    </source>
</evidence>
<keyword evidence="3" id="KW-0238">DNA-binding</keyword>
<reference evidence="7" key="2">
    <citation type="submission" date="2014-06" db="EMBL/GenBank/DDBJ databases">
        <title>Draft genome sequence of Clostridium ramosum(DSM 1402).</title>
        <authorList>
            <person name="Sudarsanam P."/>
            <person name="Ley R."/>
            <person name="Guruge J."/>
            <person name="Turnbaugh P.J."/>
            <person name="Mahowald M."/>
            <person name="Liep D."/>
            <person name="Gordon J."/>
        </authorList>
    </citation>
    <scope>NUCLEOTIDE SEQUENCE</scope>
    <source>
        <strain evidence="7">DSM 1402</strain>
    </source>
</reference>
<dbReference type="CDD" id="cd01392">
    <property type="entry name" value="HTH_LacI"/>
    <property type="match status" value="1"/>
</dbReference>
<dbReference type="CDD" id="cd06291">
    <property type="entry name" value="PBP1_Qymf-like"/>
    <property type="match status" value="1"/>
</dbReference>
<evidence type="ECO:0000256" key="4">
    <source>
        <dbReference type="ARBA" id="ARBA00023163"/>
    </source>
</evidence>
<reference evidence="7" key="1">
    <citation type="submission" date="2007-11" db="EMBL/GenBank/DDBJ databases">
        <authorList>
            <person name="Fulton L."/>
            <person name="Clifton S."/>
            <person name="Fulton B."/>
            <person name="Xu J."/>
            <person name="Minx P."/>
            <person name="Pepin K.H."/>
            <person name="Johnson M."/>
            <person name="Thiruvilangam P."/>
            <person name="Bhonagiri V."/>
            <person name="Nash W.E."/>
            <person name="Mardis E.R."/>
            <person name="Wilson R.K."/>
        </authorList>
    </citation>
    <scope>NUCLEOTIDE SEQUENCE [LARGE SCALE GENOMIC DNA]</scope>
    <source>
        <strain evidence="7">DSM 1402</strain>
    </source>
</reference>
<dbReference type="eggNOG" id="COG1609">
    <property type="taxonomic scope" value="Bacteria"/>
</dbReference>
<dbReference type="Pfam" id="PF13377">
    <property type="entry name" value="Peripla_BP_3"/>
    <property type="match status" value="1"/>
</dbReference>
<accession>B0N3B3</accession>
<keyword evidence="1" id="KW-0678">Repressor</keyword>
<dbReference type="HOGENOM" id="CLU_037628_6_1_9"/>
<dbReference type="SUPFAM" id="SSF53822">
    <property type="entry name" value="Periplasmic binding protein-like I"/>
    <property type="match status" value="1"/>
</dbReference>
<dbReference type="Gene3D" id="1.10.260.40">
    <property type="entry name" value="lambda repressor-like DNA-binding domains"/>
    <property type="match status" value="1"/>
</dbReference>
<name>B0N3B3_9FIRM</name>
<comment type="caution">
    <text evidence="7">The sequence shown here is derived from an EMBL/GenBank/DDBJ whole genome shotgun (WGS) entry which is preliminary data.</text>
</comment>
<dbReference type="Gene3D" id="3.40.50.2300">
    <property type="match status" value="2"/>
</dbReference>